<evidence type="ECO:0000256" key="2">
    <source>
        <dbReference type="ARBA" id="ARBA00022927"/>
    </source>
</evidence>
<dbReference type="GO" id="GO:0015031">
    <property type="term" value="P:protein transport"/>
    <property type="evidence" value="ECO:0007669"/>
    <property type="project" value="UniProtKB-KW"/>
</dbReference>
<dbReference type="GO" id="GO:0000149">
    <property type="term" value="F:SNARE binding"/>
    <property type="evidence" value="ECO:0007669"/>
    <property type="project" value="TreeGrafter"/>
</dbReference>
<feature type="domain" description="Rho-GAP" evidence="5">
    <location>
        <begin position="226"/>
        <end position="431"/>
    </location>
</feature>
<evidence type="ECO:0000313" key="7">
    <source>
        <dbReference type="Proteomes" id="UP001162480"/>
    </source>
</evidence>
<dbReference type="Pfam" id="PF10474">
    <property type="entry name" value="Syndetin_C"/>
    <property type="match status" value="1"/>
</dbReference>
<dbReference type="InterPro" id="IPR019515">
    <property type="entry name" value="VPS54_N"/>
</dbReference>
<dbReference type="GO" id="GO:0042147">
    <property type="term" value="P:retrograde transport, endosome to Golgi"/>
    <property type="evidence" value="ECO:0007669"/>
    <property type="project" value="InterPro"/>
</dbReference>
<accession>A0AA36FCP2</accession>
<reference evidence="6" key="1">
    <citation type="submission" date="2023-08" db="EMBL/GenBank/DDBJ databases">
        <authorList>
            <person name="Alioto T."/>
            <person name="Alioto T."/>
            <person name="Gomez Garrido J."/>
        </authorList>
    </citation>
    <scope>NUCLEOTIDE SEQUENCE</scope>
</reference>
<organism evidence="6 7">
    <name type="scientific">Octopus vulgaris</name>
    <name type="common">Common octopus</name>
    <dbReference type="NCBI Taxonomy" id="6645"/>
    <lineage>
        <taxon>Eukaryota</taxon>
        <taxon>Metazoa</taxon>
        <taxon>Spiralia</taxon>
        <taxon>Lophotrochozoa</taxon>
        <taxon>Mollusca</taxon>
        <taxon>Cephalopoda</taxon>
        <taxon>Coleoidea</taxon>
        <taxon>Octopodiformes</taxon>
        <taxon>Octopoda</taxon>
        <taxon>Incirrata</taxon>
        <taxon>Octopodidae</taxon>
        <taxon>Octopus</taxon>
    </lineage>
</organism>
<proteinExistence type="predicted"/>
<feature type="region of interest" description="Disordered" evidence="4">
    <location>
        <begin position="496"/>
        <end position="542"/>
    </location>
</feature>
<dbReference type="Pfam" id="PF00620">
    <property type="entry name" value="RhoGAP"/>
    <property type="match status" value="1"/>
</dbReference>
<sequence length="1526" mass="174437">MQKASNKILPRRWKNRGKVNSSSISAIWKPEGCCTWGSVSGRKVILQPVSILTLTKAVEQEALRKVALTKAQKIMPDCTIEIPKACVDAKRQKRLKKRSQSVNLGGLLSQKEEPRPVGLVFEIPLSRCIANENNLKKRRNKSLGEATEKRELKQPCTSSEGSTEALIGHNGNAAHPLETSNNRSFHAGSTDSLSESEGNPEQTDRGSSLIEALSLSISGRESVNDENLQHLSGDGPMVPQIVLACFRHIETYGFHVLGIFRVGCSKKRVKQLRDEFDSGKDVILDESQNPHDVGALLKEFFRDLPEPLLTRDLYSPFVATRRINNPEKQILALKLLVSLLPVPNRDTLWALMKFLRKVAQHSTDTIDKNGQTLPGNRMDSTNLATLFGPNILHKAKVGERKYMVESCARAEERKDVIEVVKTMIEDSSIFEIPPNIYDEVLRYIMEDNPEVCDKLLKHIASDSGVDVGLETSYGSVFSEGESQQNLHPRQTHRLCSSVSDAGDSRGANLHRQLSSQSSYTSCPSDSERDDTDPRQAGPDYHRRQARMILRQRLLSLWSSLLSDGVAVMDIKKKLKLLIGKQDNVQSPTDEAVISPQQLSSDPAVTKSKAEQFRDPHVDQEILESIESFYYNSEQFDTSEYELKKLPETLELSQIDADRARLRGQLDVVSRKVYELVLQNHPAYVTELQRVMELQKTLQSAGGICTTGRSQLLKARESFTATSLGLLANYRKRSQLMSLLKSLHTIKTLQRTDLRLREMLEEEDYSGAIQLCLECQNAASTFRHYHCISELNFKLQDTLELIEEQLDVALSKTCNSFDVAHYSKVQTAYRLLGKTQVAMDQLHMHYTSAIHNTAFTIVLGYVELYSGTTSTNFQKKQYSDLCKWDEIPITAGHDLHITVESFTPCLTDLCKALWEVMKCHYKTMLWHKQHNADTPDTEPPSNNEELSFNQRYVQQKLQHGMLRIWQDVQQKVKTFILGTDLSFFKFEEFILVLDLVNRLIEIGEEFCGSKSESLQDVLRQQSLNYFRNHHRSRMDELRMFLENEGWELCPVRSNFNLLQLLEFRFMQNWNLNTSSNSSMCSGNQFDTKEEVGGYFSNLEEKRNPFDLQLEEDEQEDVFARTLDRDDLDGSIGSDSDSDVADELKQEFVDEHTGDMQSHNHRPRARSRSGLKSVAIVTNTSLNILRVIGRYMKMMNILKPIAFDVISCMSQLFDYYMYSVYIFFSSDGPEINDVTMKNRLKITLQRVGESLIADGSVSVGNGLVPPEKTDKIRQAYLSPTVNLTNPQKLFGLSERIVAAESLVFLAEQFEFLQPYLDSMIPVNKKAFLQQFYSQTVKMASELRKPIYRVVSSQVIDYGNLVQQMSAVKWDVKDIMSQHNTYVDSILESFQDFRNRLHEVSRHVPVSKVVHDIIWEHCISLANRMFVEGYANAKKCTNEGRAWMQLDFQQFLTKLEKFADIRPIPEREYVETYIKAYYLPEAQLEIWLQDHKEYSNKQLLALITSVDHINRKARQRLVNMVEEFDKTRR</sequence>
<dbReference type="EMBL" id="OX597828">
    <property type="protein sequence ID" value="CAI9734196.1"/>
    <property type="molecule type" value="Genomic_DNA"/>
</dbReference>
<evidence type="ECO:0000313" key="6">
    <source>
        <dbReference type="EMBL" id="CAI9734196.1"/>
    </source>
</evidence>
<dbReference type="Pfam" id="PF10475">
    <property type="entry name" value="Vps54_N"/>
    <property type="match status" value="1"/>
</dbReference>
<dbReference type="InterPro" id="IPR019514">
    <property type="entry name" value="Syndetin_C"/>
</dbReference>
<dbReference type="InterPro" id="IPR008936">
    <property type="entry name" value="Rho_GTPase_activation_prot"/>
</dbReference>
<protein>
    <submittedName>
        <fullName evidence="6">Syndetin-like isoform X1</fullName>
    </submittedName>
</protein>
<dbReference type="InterPro" id="IPR040047">
    <property type="entry name" value="VPS50"/>
</dbReference>
<evidence type="ECO:0000259" key="5">
    <source>
        <dbReference type="PROSITE" id="PS50238"/>
    </source>
</evidence>
<keyword evidence="2" id="KW-0653">Protein transport</keyword>
<keyword evidence="3" id="KW-0175">Coiled coil</keyword>
<dbReference type="GO" id="GO:1990745">
    <property type="term" value="C:EARP complex"/>
    <property type="evidence" value="ECO:0007669"/>
    <property type="project" value="InterPro"/>
</dbReference>
<dbReference type="SMART" id="SM00324">
    <property type="entry name" value="RhoGAP"/>
    <property type="match status" value="1"/>
</dbReference>
<keyword evidence="7" id="KW-1185">Reference proteome</keyword>
<dbReference type="Proteomes" id="UP001162480">
    <property type="component" value="Chromosome 15"/>
</dbReference>
<evidence type="ECO:0000256" key="1">
    <source>
        <dbReference type="ARBA" id="ARBA00022448"/>
    </source>
</evidence>
<dbReference type="SUPFAM" id="SSF48350">
    <property type="entry name" value="GTPase activation domain, GAP"/>
    <property type="match status" value="1"/>
</dbReference>
<dbReference type="PANTHER" id="PTHR13258">
    <property type="entry name" value="SYNDETIN"/>
    <property type="match status" value="1"/>
</dbReference>
<feature type="compositionally biased region" description="Polar residues" evidence="4">
    <location>
        <begin position="511"/>
        <end position="524"/>
    </location>
</feature>
<name>A0AA36FCP2_OCTVU</name>
<evidence type="ECO:0000256" key="3">
    <source>
        <dbReference type="ARBA" id="ARBA00023054"/>
    </source>
</evidence>
<dbReference type="PROSITE" id="PS50238">
    <property type="entry name" value="RHOGAP"/>
    <property type="match status" value="1"/>
</dbReference>
<gene>
    <name evidence="6" type="ORF">OCTVUL_1B004442</name>
</gene>
<feature type="region of interest" description="Disordered" evidence="4">
    <location>
        <begin position="140"/>
        <end position="208"/>
    </location>
</feature>
<evidence type="ECO:0000256" key="4">
    <source>
        <dbReference type="SAM" id="MobiDB-lite"/>
    </source>
</evidence>
<dbReference type="GO" id="GO:0007165">
    <property type="term" value="P:signal transduction"/>
    <property type="evidence" value="ECO:0007669"/>
    <property type="project" value="InterPro"/>
</dbReference>
<feature type="compositionally biased region" description="Polar residues" evidence="4">
    <location>
        <begin position="178"/>
        <end position="201"/>
    </location>
</feature>
<dbReference type="Gene3D" id="1.10.555.10">
    <property type="entry name" value="Rho GTPase activation protein"/>
    <property type="match status" value="1"/>
</dbReference>
<dbReference type="GO" id="GO:0005829">
    <property type="term" value="C:cytosol"/>
    <property type="evidence" value="ECO:0007669"/>
    <property type="project" value="GOC"/>
</dbReference>
<dbReference type="PANTHER" id="PTHR13258:SF0">
    <property type="entry name" value="SYNDETIN"/>
    <property type="match status" value="1"/>
</dbReference>
<dbReference type="GO" id="GO:0032456">
    <property type="term" value="P:endocytic recycling"/>
    <property type="evidence" value="ECO:0007669"/>
    <property type="project" value="InterPro"/>
</dbReference>
<keyword evidence="1" id="KW-0813">Transport</keyword>
<dbReference type="InterPro" id="IPR000198">
    <property type="entry name" value="RhoGAP_dom"/>
</dbReference>